<evidence type="ECO:0000313" key="1">
    <source>
        <dbReference type="EMBL" id="RSD26949.1"/>
    </source>
</evidence>
<organism evidence="1 2">
    <name type="scientific">Vibrio pectenicida</name>
    <dbReference type="NCBI Taxonomy" id="62763"/>
    <lineage>
        <taxon>Bacteria</taxon>
        <taxon>Pseudomonadati</taxon>
        <taxon>Pseudomonadota</taxon>
        <taxon>Gammaproteobacteria</taxon>
        <taxon>Vibrionales</taxon>
        <taxon>Vibrionaceae</taxon>
        <taxon>Vibrio</taxon>
    </lineage>
</organism>
<keyword evidence="2" id="KW-1185">Reference proteome</keyword>
<sequence>MEDIKYRIIRRTTRLGPIRKKTVTYKYSPVLKSDLQLEEDVFNLLDKIIDTYKQMSKDKQRDCFPQVQSRLDTLCDKSENPLIKVRRESLEID</sequence>
<dbReference type="OrthoDB" id="9938829at2"/>
<accession>A0A3R9EZX2</accession>
<dbReference type="EMBL" id="RSFA01000211">
    <property type="protein sequence ID" value="RSD26949.1"/>
    <property type="molecule type" value="Genomic_DNA"/>
</dbReference>
<protein>
    <submittedName>
        <fullName evidence="1">Uncharacterized protein</fullName>
    </submittedName>
</protein>
<dbReference type="Proteomes" id="UP000269041">
    <property type="component" value="Unassembled WGS sequence"/>
</dbReference>
<evidence type="ECO:0000313" key="2">
    <source>
        <dbReference type="Proteomes" id="UP000269041"/>
    </source>
</evidence>
<dbReference type="RefSeq" id="WP_125323479.1">
    <property type="nucleotide sequence ID" value="NZ_AP024890.1"/>
</dbReference>
<reference evidence="1 2" key="1">
    <citation type="submission" date="2018-12" db="EMBL/GenBank/DDBJ databases">
        <title>Genomic taxonomy of the Vibrionaceae family.</title>
        <authorList>
            <person name="Gomez-Gil B."/>
            <person name="Enciso-Ibarra K."/>
        </authorList>
    </citation>
    <scope>NUCLEOTIDE SEQUENCE [LARGE SCALE GENOMIC DNA]</scope>
    <source>
        <strain evidence="1 2">CAIM 594</strain>
    </source>
</reference>
<gene>
    <name evidence="1" type="ORF">EJA03_19960</name>
</gene>
<proteinExistence type="predicted"/>
<dbReference type="AlphaFoldDB" id="A0A3R9EZX2"/>
<name>A0A3R9EZX2_9VIBR</name>
<comment type="caution">
    <text evidence="1">The sequence shown here is derived from an EMBL/GenBank/DDBJ whole genome shotgun (WGS) entry which is preliminary data.</text>
</comment>